<dbReference type="AlphaFoldDB" id="A0AAN8ZPY7"/>
<comment type="caution">
    <text evidence="3">The sequence shown here is derived from an EMBL/GenBank/DDBJ whole genome shotgun (WGS) entry which is preliminary data.</text>
</comment>
<reference evidence="3 4" key="1">
    <citation type="submission" date="2023-12" db="EMBL/GenBank/DDBJ databases">
        <title>A high-quality genome assembly for Dillenia turbinata (Dilleniales).</title>
        <authorList>
            <person name="Chanderbali A."/>
        </authorList>
    </citation>
    <scope>NUCLEOTIDE SEQUENCE [LARGE SCALE GENOMIC DNA]</scope>
    <source>
        <strain evidence="3">LSX21</strain>
        <tissue evidence="3">Leaf</tissue>
    </source>
</reference>
<dbReference type="SUPFAM" id="SSF140383">
    <property type="entry name" value="BSD domain-like"/>
    <property type="match status" value="1"/>
</dbReference>
<gene>
    <name evidence="3" type="ORF">RJ641_027077</name>
</gene>
<dbReference type="InterPro" id="IPR005607">
    <property type="entry name" value="BSD_dom"/>
</dbReference>
<protein>
    <recommendedName>
        <fullName evidence="2">BSD domain-containing protein</fullName>
    </recommendedName>
</protein>
<feature type="domain" description="BSD" evidence="2">
    <location>
        <begin position="1"/>
        <end position="47"/>
    </location>
</feature>
<name>A0AAN8ZPY7_9MAGN</name>
<dbReference type="PANTHER" id="PTHR31923:SF9">
    <property type="entry name" value="BSD DOMAIN-CONTAINING PROTEIN"/>
    <property type="match status" value="1"/>
</dbReference>
<organism evidence="3 4">
    <name type="scientific">Dillenia turbinata</name>
    <dbReference type="NCBI Taxonomy" id="194707"/>
    <lineage>
        <taxon>Eukaryota</taxon>
        <taxon>Viridiplantae</taxon>
        <taxon>Streptophyta</taxon>
        <taxon>Embryophyta</taxon>
        <taxon>Tracheophyta</taxon>
        <taxon>Spermatophyta</taxon>
        <taxon>Magnoliopsida</taxon>
        <taxon>eudicotyledons</taxon>
        <taxon>Gunneridae</taxon>
        <taxon>Pentapetalae</taxon>
        <taxon>Dilleniales</taxon>
        <taxon>Dilleniaceae</taxon>
        <taxon>Dillenia</taxon>
    </lineage>
</organism>
<dbReference type="Proteomes" id="UP001370490">
    <property type="component" value="Unassembled WGS sequence"/>
</dbReference>
<keyword evidence="4" id="KW-1185">Reference proteome</keyword>
<evidence type="ECO:0000313" key="4">
    <source>
        <dbReference type="Proteomes" id="UP001370490"/>
    </source>
</evidence>
<evidence type="ECO:0000256" key="1">
    <source>
        <dbReference type="SAM" id="MobiDB-lite"/>
    </source>
</evidence>
<dbReference type="SMART" id="SM00751">
    <property type="entry name" value="BSD"/>
    <property type="match status" value="1"/>
</dbReference>
<feature type="compositionally biased region" description="Acidic residues" evidence="1">
    <location>
        <begin position="151"/>
        <end position="169"/>
    </location>
</feature>
<dbReference type="PANTHER" id="PTHR31923">
    <property type="entry name" value="BSD DOMAIN-CONTAINING PROTEIN"/>
    <property type="match status" value="1"/>
</dbReference>
<dbReference type="EMBL" id="JBAMMX010000004">
    <property type="protein sequence ID" value="KAK6941700.1"/>
    <property type="molecule type" value="Genomic_DNA"/>
</dbReference>
<evidence type="ECO:0000259" key="2">
    <source>
        <dbReference type="SMART" id="SM00751"/>
    </source>
</evidence>
<feature type="compositionally biased region" description="Polar residues" evidence="1">
    <location>
        <begin position="193"/>
        <end position="214"/>
    </location>
</feature>
<feature type="region of interest" description="Disordered" evidence="1">
    <location>
        <begin position="135"/>
        <end position="223"/>
    </location>
</feature>
<accession>A0AAN8ZPY7</accession>
<proteinExistence type="predicted"/>
<sequence>MSDIQREHAYVIEQLIPNLQALRLKPCTQISVKQFWIIYFILLLPRLNEHDWELLSTTEIVEARDVLLQKSHNKKNMQVDDYEDLKSQGGMKVSDIEEEGISPIQEKQVLAEAANAVEQLEIDKHENIAQWFEDEDSDTGASSNAQKGFGNEEDVSFSVPEDDDEDDTDLSGHQSRSRLPESKRESSPSGSSDWVQLNKNSGTRIAQIKAGQTASREKDSEGD</sequence>
<dbReference type="InterPro" id="IPR035925">
    <property type="entry name" value="BSD_dom_sf"/>
</dbReference>
<evidence type="ECO:0000313" key="3">
    <source>
        <dbReference type="EMBL" id="KAK6941700.1"/>
    </source>
</evidence>